<dbReference type="InterPro" id="IPR001789">
    <property type="entry name" value="Sig_transdc_resp-reg_receiver"/>
</dbReference>
<evidence type="ECO:0000259" key="9">
    <source>
        <dbReference type="PROSITE" id="PS50110"/>
    </source>
</evidence>
<feature type="compositionally biased region" description="Polar residues" evidence="7">
    <location>
        <begin position="1162"/>
        <end position="1171"/>
    </location>
</feature>
<dbReference type="EMBL" id="ML979132">
    <property type="protein sequence ID" value="KAF1921711.1"/>
    <property type="molecule type" value="Genomic_DNA"/>
</dbReference>
<dbReference type="SMART" id="SM00387">
    <property type="entry name" value="HATPase_c"/>
    <property type="match status" value="1"/>
</dbReference>
<sequence>MCENVLSIDLQSFGADEAPTLVIKDLSESVEHANRSYVKETEVRFYAGAPLFSPAGAVVGSLCILDDSPRVDGLSDEHRYSLRDIANSVMDYLHTYTIKDQLCRGERFARGLISFSEGAEALRPFKNARQSESEHPQKHITSSLALASPHDERSDPMLGVTAPTKTRLRGERSVKKLQDTILPLDARSMFSRAATVMLASSDLDGVIILDASVAANKSHQHSGSQEGSSTTGTGGEDIADLTQSFSSSSDAGSSTRAGSTEDSSNNCQVLGVSIRKGADNDDIGGSSGFGSLSETDLSRMLQEYSNGKVITFGSDGYPLSSTDESGTSSGVSKTSSQGSPKRKSAGSRTSRVLRALQMMLPGARSVAFVPLWDYERSRWFAGCLCWSNRPCRLISGTMDLPYFKVFGHSIMRELSRLDALALNQAKTTFVASISHELRSPLHGILGTLEFLRDTSLDSFQTSMFNSLNACGQTLLDTINHVMDHAEISETTRNVSSRRLKSSNTVRLSSKPLKNRRGKAGAFDLGIATEEVVEAVFSGSSYTPASATLMNGDVSPTRSEADLASHRKACYIALDIATKSDWAYCFPVGSWRRIVMNIFGNALKYTESGHVHVALRVSDGLRSSETPATVTLTVTDSGRGMSPSFLANKAFHPFTQEDSFATGTGLGLSIVRQIIETNGGKIDVSSEPSIGTKITVRLALSKPESPPDRLFPVVSPQRSQYLLYQSRLEGRKVCILQRSLDSGTKHATMAQIDEGLVRFTNVLANTLQQHLKMNVVRTKEWAGNDADIIIAPEISFDYLKAIRRSRYEGSKAPVTIFVALDSMEAATLRSDARVRSKESVVEIMTQPCGPFKLAYILNQCLDRFGNPDENVEHHSSASESPRFSVLGDGSGPHFPQTSYHSPQSEAALARKMNETTTSDAVSSTTNSATATQDSQDSGGAQVLIVDDNSINRSLLVAFMKRHNYTYAEAENGLEALEIYQAGSSSFHTILMDMSMPVMDGMTCTRAIRFFEHSNKLPRCRIVALTGLASASARLEALSSGVDYFMTKPMKFRMLEGLLKRSEGRSRRRVMGRESTDQTKRESVFEETMNAGMMREWEEVAPNGVQAIVLAVAGQEETATAMELQGETHTTVEQQSQISTAEDQGENMTSVQQEKQVHQDSKKGNSNPQQGTTHQEDKYQESSLQCLP</sequence>
<feature type="modified residue" description="4-aspartylphosphate" evidence="6">
    <location>
        <position position="991"/>
    </location>
</feature>
<feature type="domain" description="Response regulatory" evidence="9">
    <location>
        <begin position="940"/>
        <end position="1061"/>
    </location>
</feature>
<feature type="compositionally biased region" description="Low complexity" evidence="7">
    <location>
        <begin position="221"/>
        <end position="231"/>
    </location>
</feature>
<dbReference type="SUPFAM" id="SSF47384">
    <property type="entry name" value="Homodimeric domain of signal transducing histidine kinase"/>
    <property type="match status" value="1"/>
</dbReference>
<dbReference type="AlphaFoldDB" id="A0A6A5R109"/>
<dbReference type="InterPro" id="IPR036890">
    <property type="entry name" value="HATPase_C_sf"/>
</dbReference>
<dbReference type="PANTHER" id="PTHR43047:SF72">
    <property type="entry name" value="OSMOSENSING HISTIDINE PROTEIN KINASE SLN1"/>
    <property type="match status" value="1"/>
</dbReference>
<protein>
    <recommendedName>
        <fullName evidence="2">histidine kinase</fullName>
        <ecNumber evidence="2">2.7.13.3</ecNumber>
    </recommendedName>
</protein>
<dbReference type="SMART" id="SM00388">
    <property type="entry name" value="HisKA"/>
    <property type="match status" value="1"/>
</dbReference>
<dbReference type="SUPFAM" id="SSF55781">
    <property type="entry name" value="GAF domain-like"/>
    <property type="match status" value="1"/>
</dbReference>
<dbReference type="EC" id="2.7.13.3" evidence="2"/>
<feature type="compositionally biased region" description="Polar residues" evidence="7">
    <location>
        <begin position="1125"/>
        <end position="1152"/>
    </location>
</feature>
<organism evidence="10 11">
    <name type="scientific">Ampelomyces quisqualis</name>
    <name type="common">Powdery mildew agent</name>
    <dbReference type="NCBI Taxonomy" id="50730"/>
    <lineage>
        <taxon>Eukaryota</taxon>
        <taxon>Fungi</taxon>
        <taxon>Dikarya</taxon>
        <taxon>Ascomycota</taxon>
        <taxon>Pezizomycotina</taxon>
        <taxon>Dothideomycetes</taxon>
        <taxon>Pleosporomycetidae</taxon>
        <taxon>Pleosporales</taxon>
        <taxon>Pleosporineae</taxon>
        <taxon>Phaeosphaeriaceae</taxon>
        <taxon>Ampelomyces</taxon>
    </lineage>
</organism>
<evidence type="ECO:0000256" key="5">
    <source>
        <dbReference type="ARBA" id="ARBA00022777"/>
    </source>
</evidence>
<dbReference type="InterPro" id="IPR003661">
    <property type="entry name" value="HisK_dim/P_dom"/>
</dbReference>
<keyword evidence="4" id="KW-0808">Transferase</keyword>
<keyword evidence="3 6" id="KW-0597">Phosphoprotein</keyword>
<evidence type="ECO:0000256" key="1">
    <source>
        <dbReference type="ARBA" id="ARBA00000085"/>
    </source>
</evidence>
<feature type="compositionally biased region" description="Low complexity" evidence="7">
    <location>
        <begin position="325"/>
        <end position="339"/>
    </location>
</feature>
<evidence type="ECO:0000313" key="10">
    <source>
        <dbReference type="EMBL" id="KAF1921711.1"/>
    </source>
</evidence>
<dbReference type="PRINTS" id="PR00344">
    <property type="entry name" value="BCTRLSENSOR"/>
</dbReference>
<dbReference type="SUPFAM" id="SSF52172">
    <property type="entry name" value="CheY-like"/>
    <property type="match status" value="1"/>
</dbReference>
<dbReference type="InterPro" id="IPR036097">
    <property type="entry name" value="HisK_dim/P_sf"/>
</dbReference>
<evidence type="ECO:0000256" key="2">
    <source>
        <dbReference type="ARBA" id="ARBA00012438"/>
    </source>
</evidence>
<dbReference type="InterPro" id="IPR004358">
    <property type="entry name" value="Sig_transdc_His_kin-like_C"/>
</dbReference>
<dbReference type="GO" id="GO:0000155">
    <property type="term" value="F:phosphorelay sensor kinase activity"/>
    <property type="evidence" value="ECO:0007669"/>
    <property type="project" value="InterPro"/>
</dbReference>
<feature type="region of interest" description="Disordered" evidence="7">
    <location>
        <begin position="868"/>
        <end position="936"/>
    </location>
</feature>
<dbReference type="InterPro" id="IPR011006">
    <property type="entry name" value="CheY-like_superfamily"/>
</dbReference>
<feature type="compositionally biased region" description="Low complexity" evidence="7">
    <location>
        <begin position="914"/>
        <end position="934"/>
    </location>
</feature>
<feature type="region of interest" description="Disordered" evidence="7">
    <location>
        <begin position="1124"/>
        <end position="1186"/>
    </location>
</feature>
<feature type="domain" description="Histidine kinase" evidence="8">
    <location>
        <begin position="432"/>
        <end position="701"/>
    </location>
</feature>
<evidence type="ECO:0000259" key="8">
    <source>
        <dbReference type="PROSITE" id="PS50109"/>
    </source>
</evidence>
<name>A0A6A5R109_AMPQU</name>
<evidence type="ECO:0000256" key="4">
    <source>
        <dbReference type="ARBA" id="ARBA00022679"/>
    </source>
</evidence>
<comment type="catalytic activity">
    <reaction evidence="1">
        <text>ATP + protein L-histidine = ADP + protein N-phospho-L-histidine.</text>
        <dbReference type="EC" id="2.7.13.3"/>
    </reaction>
</comment>
<dbReference type="OrthoDB" id="303614at2759"/>
<feature type="compositionally biased region" description="Low complexity" evidence="7">
    <location>
        <begin position="244"/>
        <end position="260"/>
    </location>
</feature>
<dbReference type="Gene3D" id="3.30.565.10">
    <property type="entry name" value="Histidine kinase-like ATPase, C-terminal domain"/>
    <property type="match status" value="1"/>
</dbReference>
<dbReference type="SMART" id="SM00448">
    <property type="entry name" value="REC"/>
    <property type="match status" value="1"/>
</dbReference>
<dbReference type="Pfam" id="PF00072">
    <property type="entry name" value="Response_reg"/>
    <property type="match status" value="1"/>
</dbReference>
<dbReference type="GO" id="GO:0009927">
    <property type="term" value="F:histidine phosphotransfer kinase activity"/>
    <property type="evidence" value="ECO:0007669"/>
    <property type="project" value="TreeGrafter"/>
</dbReference>
<dbReference type="GO" id="GO:0005886">
    <property type="term" value="C:plasma membrane"/>
    <property type="evidence" value="ECO:0007669"/>
    <property type="project" value="TreeGrafter"/>
</dbReference>
<dbReference type="Gene3D" id="1.10.287.130">
    <property type="match status" value="1"/>
</dbReference>
<proteinExistence type="predicted"/>
<dbReference type="Gene3D" id="3.40.50.2300">
    <property type="match status" value="1"/>
</dbReference>
<dbReference type="InterPro" id="IPR003594">
    <property type="entry name" value="HATPase_dom"/>
</dbReference>
<keyword evidence="11" id="KW-1185">Reference proteome</keyword>
<accession>A0A6A5R109</accession>
<feature type="compositionally biased region" description="Polar residues" evidence="7">
    <location>
        <begin position="894"/>
        <end position="903"/>
    </location>
</feature>
<feature type="region of interest" description="Disordered" evidence="7">
    <location>
        <begin position="216"/>
        <end position="266"/>
    </location>
</feature>
<keyword evidence="5" id="KW-0418">Kinase</keyword>
<dbReference type="CDD" id="cd00082">
    <property type="entry name" value="HisKA"/>
    <property type="match status" value="1"/>
</dbReference>
<evidence type="ECO:0000256" key="3">
    <source>
        <dbReference type="ARBA" id="ARBA00022553"/>
    </source>
</evidence>
<dbReference type="PROSITE" id="PS50110">
    <property type="entry name" value="RESPONSE_REGULATORY"/>
    <property type="match status" value="1"/>
</dbReference>
<evidence type="ECO:0000313" key="11">
    <source>
        <dbReference type="Proteomes" id="UP000800096"/>
    </source>
</evidence>
<evidence type="ECO:0000256" key="7">
    <source>
        <dbReference type="SAM" id="MobiDB-lite"/>
    </source>
</evidence>
<reference evidence="10" key="1">
    <citation type="journal article" date="2020" name="Stud. Mycol.">
        <title>101 Dothideomycetes genomes: a test case for predicting lifestyles and emergence of pathogens.</title>
        <authorList>
            <person name="Haridas S."/>
            <person name="Albert R."/>
            <person name="Binder M."/>
            <person name="Bloem J."/>
            <person name="Labutti K."/>
            <person name="Salamov A."/>
            <person name="Andreopoulos B."/>
            <person name="Baker S."/>
            <person name="Barry K."/>
            <person name="Bills G."/>
            <person name="Bluhm B."/>
            <person name="Cannon C."/>
            <person name="Castanera R."/>
            <person name="Culley D."/>
            <person name="Daum C."/>
            <person name="Ezra D."/>
            <person name="Gonzalez J."/>
            <person name="Henrissat B."/>
            <person name="Kuo A."/>
            <person name="Liang C."/>
            <person name="Lipzen A."/>
            <person name="Lutzoni F."/>
            <person name="Magnuson J."/>
            <person name="Mondo S."/>
            <person name="Nolan M."/>
            <person name="Ohm R."/>
            <person name="Pangilinan J."/>
            <person name="Park H.-J."/>
            <person name="Ramirez L."/>
            <person name="Alfaro M."/>
            <person name="Sun H."/>
            <person name="Tritt A."/>
            <person name="Yoshinaga Y."/>
            <person name="Zwiers L.-H."/>
            <person name="Turgeon B."/>
            <person name="Goodwin S."/>
            <person name="Spatafora J."/>
            <person name="Crous P."/>
            <person name="Grigoriev I."/>
        </authorList>
    </citation>
    <scope>NUCLEOTIDE SEQUENCE</scope>
    <source>
        <strain evidence="10">HMLAC05119</strain>
    </source>
</reference>
<dbReference type="PROSITE" id="PS50109">
    <property type="entry name" value="HIS_KIN"/>
    <property type="match status" value="1"/>
</dbReference>
<dbReference type="Proteomes" id="UP000800096">
    <property type="component" value="Unassembled WGS sequence"/>
</dbReference>
<feature type="region of interest" description="Disordered" evidence="7">
    <location>
        <begin position="146"/>
        <end position="172"/>
    </location>
</feature>
<dbReference type="CDD" id="cd17546">
    <property type="entry name" value="REC_hyHK_CKI1_RcsC-like"/>
    <property type="match status" value="1"/>
</dbReference>
<dbReference type="Pfam" id="PF02518">
    <property type="entry name" value="HATPase_c"/>
    <property type="match status" value="1"/>
</dbReference>
<feature type="region of interest" description="Disordered" evidence="7">
    <location>
        <begin position="1061"/>
        <end position="1080"/>
    </location>
</feature>
<evidence type="ECO:0000256" key="6">
    <source>
        <dbReference type="PROSITE-ProRule" id="PRU00169"/>
    </source>
</evidence>
<gene>
    <name evidence="10" type="ORF">BDU57DRAFT_59188</name>
</gene>
<dbReference type="FunFam" id="1.10.287.130:FF:000023">
    <property type="entry name" value="Sensor histidine kinase/response regulator, putative"/>
    <property type="match status" value="1"/>
</dbReference>
<dbReference type="SUPFAM" id="SSF55874">
    <property type="entry name" value="ATPase domain of HSP90 chaperone/DNA topoisomerase II/histidine kinase"/>
    <property type="match status" value="1"/>
</dbReference>
<dbReference type="InterPro" id="IPR005467">
    <property type="entry name" value="His_kinase_dom"/>
</dbReference>
<dbReference type="PANTHER" id="PTHR43047">
    <property type="entry name" value="TWO-COMPONENT HISTIDINE PROTEIN KINASE"/>
    <property type="match status" value="1"/>
</dbReference>
<dbReference type="Pfam" id="PF00512">
    <property type="entry name" value="HisKA"/>
    <property type="match status" value="1"/>
</dbReference>
<feature type="region of interest" description="Disordered" evidence="7">
    <location>
        <begin position="320"/>
        <end position="349"/>
    </location>
</feature>